<reference evidence="10 12" key="2">
    <citation type="submission" date="2016-10" db="EMBL/GenBank/DDBJ databases">
        <authorList>
            <person name="de Groot N.N."/>
        </authorList>
    </citation>
    <scope>NUCLEOTIDE SEQUENCE [LARGE SCALE GENOMIC DNA]</scope>
    <source>
        <strain evidence="10 12">DSM 2895</strain>
    </source>
</reference>
<evidence type="ECO:0000256" key="1">
    <source>
        <dbReference type="ARBA" id="ARBA00001933"/>
    </source>
</evidence>
<dbReference type="UniPathway" id="UPA00031">
    <property type="reaction ID" value="UER00012"/>
</dbReference>
<dbReference type="GeneID" id="42309397"/>
<comment type="catalytic activity">
    <reaction evidence="7">
        <text>L-histidinol phosphate + 2-oxoglutarate = 3-(imidazol-4-yl)-2-oxopropyl phosphate + L-glutamate</text>
        <dbReference type="Rhea" id="RHEA:23744"/>
        <dbReference type="ChEBI" id="CHEBI:16810"/>
        <dbReference type="ChEBI" id="CHEBI:29985"/>
        <dbReference type="ChEBI" id="CHEBI:57766"/>
        <dbReference type="ChEBI" id="CHEBI:57980"/>
        <dbReference type="EC" id="2.6.1.9"/>
    </reaction>
</comment>
<dbReference type="NCBIfam" id="TIGR01141">
    <property type="entry name" value="hisC"/>
    <property type="match status" value="1"/>
</dbReference>
<dbReference type="Gene3D" id="3.40.640.10">
    <property type="entry name" value="Type I PLP-dependent aspartate aminotransferase-like (Major domain)"/>
    <property type="match status" value="1"/>
</dbReference>
<gene>
    <name evidence="7" type="primary">hisC</name>
    <name evidence="9" type="ORF">AF333_30205</name>
    <name evidence="10" type="ORF">SAMN04487909_13123</name>
</gene>
<evidence type="ECO:0000256" key="7">
    <source>
        <dbReference type="HAMAP-Rule" id="MF_01023"/>
    </source>
</evidence>
<evidence type="ECO:0000256" key="4">
    <source>
        <dbReference type="ARBA" id="ARBA00022679"/>
    </source>
</evidence>
<dbReference type="EMBL" id="LGUG01000013">
    <property type="protein sequence ID" value="KON84219.1"/>
    <property type="molecule type" value="Genomic_DNA"/>
</dbReference>
<dbReference type="InterPro" id="IPR004839">
    <property type="entry name" value="Aminotransferase_I/II_large"/>
</dbReference>
<reference evidence="9 11" key="1">
    <citation type="submission" date="2015-07" db="EMBL/GenBank/DDBJ databases">
        <title>Fjat-14205 dsm 2895.</title>
        <authorList>
            <person name="Liu B."/>
            <person name="Wang J."/>
            <person name="Zhu Y."/>
            <person name="Liu G."/>
            <person name="Chen Q."/>
            <person name="Chen Z."/>
            <person name="Lan J."/>
            <person name="Che J."/>
            <person name="Ge C."/>
            <person name="Shi H."/>
            <person name="Pan Z."/>
            <person name="Liu X."/>
        </authorList>
    </citation>
    <scope>NUCLEOTIDE SEQUENCE [LARGE SCALE GENOMIC DNA]</scope>
    <source>
        <strain evidence="9 11">DSM 2895</strain>
    </source>
</reference>
<evidence type="ECO:0000256" key="3">
    <source>
        <dbReference type="ARBA" id="ARBA00022576"/>
    </source>
</evidence>
<dbReference type="GO" id="GO:0030170">
    <property type="term" value="F:pyridoxal phosphate binding"/>
    <property type="evidence" value="ECO:0007669"/>
    <property type="project" value="InterPro"/>
</dbReference>
<evidence type="ECO:0000313" key="11">
    <source>
        <dbReference type="Proteomes" id="UP000037269"/>
    </source>
</evidence>
<organism evidence="9 11">
    <name type="scientific">Aneurinibacillus migulanus</name>
    <name type="common">Bacillus migulanus</name>
    <dbReference type="NCBI Taxonomy" id="47500"/>
    <lineage>
        <taxon>Bacteria</taxon>
        <taxon>Bacillati</taxon>
        <taxon>Bacillota</taxon>
        <taxon>Bacilli</taxon>
        <taxon>Bacillales</taxon>
        <taxon>Paenibacillaceae</taxon>
        <taxon>Aneurinibacillus group</taxon>
        <taxon>Aneurinibacillus</taxon>
    </lineage>
</organism>
<dbReference type="HAMAP" id="MF_01023">
    <property type="entry name" value="HisC_aminotrans_2"/>
    <property type="match status" value="1"/>
</dbReference>
<name>A0A0D1YAM6_ANEMI</name>
<dbReference type="InterPro" id="IPR015424">
    <property type="entry name" value="PyrdxlP-dep_Trfase"/>
</dbReference>
<feature type="domain" description="Aminotransferase class I/classII large" evidence="8">
    <location>
        <begin position="27"/>
        <end position="347"/>
    </location>
</feature>
<comment type="pathway">
    <text evidence="7">Amino-acid biosynthesis; L-histidine biosynthesis; L-histidine from 5-phospho-alpha-D-ribose 1-diphosphate: step 7/9.</text>
</comment>
<dbReference type="PATRIC" id="fig|47500.8.peg.6438"/>
<protein>
    <recommendedName>
        <fullName evidence="7">Histidinol-phosphate aminotransferase</fullName>
        <ecNumber evidence="7">2.6.1.9</ecNumber>
    </recommendedName>
    <alternativeName>
        <fullName evidence="7">Imidazole acetol-phosphate transaminase</fullName>
    </alternativeName>
</protein>
<dbReference type="Pfam" id="PF00155">
    <property type="entry name" value="Aminotran_1_2"/>
    <property type="match status" value="1"/>
</dbReference>
<evidence type="ECO:0000259" key="8">
    <source>
        <dbReference type="Pfam" id="PF00155"/>
    </source>
</evidence>
<dbReference type="CDD" id="cd00609">
    <property type="entry name" value="AAT_like"/>
    <property type="match status" value="1"/>
</dbReference>
<comment type="subunit">
    <text evidence="2 7">Homodimer.</text>
</comment>
<keyword evidence="3 7" id="KW-0032">Aminotransferase</keyword>
<evidence type="ECO:0000313" key="10">
    <source>
        <dbReference type="EMBL" id="SDJ87931.1"/>
    </source>
</evidence>
<keyword evidence="11" id="KW-1185">Reference proteome</keyword>
<evidence type="ECO:0000313" key="9">
    <source>
        <dbReference type="EMBL" id="KON84219.1"/>
    </source>
</evidence>
<evidence type="ECO:0000256" key="6">
    <source>
        <dbReference type="ARBA" id="ARBA00023102"/>
    </source>
</evidence>
<dbReference type="InterPro" id="IPR015422">
    <property type="entry name" value="PyrdxlP-dep_Trfase_small"/>
</dbReference>
<keyword evidence="6 7" id="KW-0368">Histidine biosynthesis</keyword>
<proteinExistence type="inferred from homology"/>
<dbReference type="OrthoDB" id="9813612at2"/>
<dbReference type="InterPro" id="IPR050106">
    <property type="entry name" value="HistidinolP_aminotransfase"/>
</dbReference>
<comment type="similarity">
    <text evidence="7">Belongs to the class-II pyridoxal-phosphate-dependent aminotransferase family. Histidinol-phosphate aminotransferase subfamily.</text>
</comment>
<evidence type="ECO:0000256" key="5">
    <source>
        <dbReference type="ARBA" id="ARBA00022898"/>
    </source>
</evidence>
<dbReference type="EC" id="2.6.1.9" evidence="7"/>
<keyword evidence="7" id="KW-0028">Amino-acid biosynthesis</keyword>
<dbReference type="InterPro" id="IPR015421">
    <property type="entry name" value="PyrdxlP-dep_Trfase_major"/>
</dbReference>
<dbReference type="GO" id="GO:0000105">
    <property type="term" value="P:L-histidine biosynthetic process"/>
    <property type="evidence" value="ECO:0007669"/>
    <property type="project" value="UniProtKB-UniRule"/>
</dbReference>
<dbReference type="Proteomes" id="UP000037269">
    <property type="component" value="Unassembled WGS sequence"/>
</dbReference>
<dbReference type="STRING" id="47500.AF333_30205"/>
<dbReference type="SUPFAM" id="SSF53383">
    <property type="entry name" value="PLP-dependent transferases"/>
    <property type="match status" value="1"/>
</dbReference>
<dbReference type="EMBL" id="FNED01000031">
    <property type="protein sequence ID" value="SDJ87931.1"/>
    <property type="molecule type" value="Genomic_DNA"/>
</dbReference>
<dbReference type="AlphaFoldDB" id="A0A0D1YAM6"/>
<feature type="modified residue" description="N6-(pyridoxal phosphate)lysine" evidence="7">
    <location>
        <position position="212"/>
    </location>
</feature>
<dbReference type="Gene3D" id="3.90.1150.10">
    <property type="entry name" value="Aspartate Aminotransferase, domain 1"/>
    <property type="match status" value="1"/>
</dbReference>
<dbReference type="GO" id="GO:0004400">
    <property type="term" value="F:histidinol-phosphate transaminase activity"/>
    <property type="evidence" value="ECO:0007669"/>
    <property type="project" value="UniProtKB-UniRule"/>
</dbReference>
<evidence type="ECO:0000256" key="2">
    <source>
        <dbReference type="ARBA" id="ARBA00011738"/>
    </source>
</evidence>
<dbReference type="PANTHER" id="PTHR43643">
    <property type="entry name" value="HISTIDINOL-PHOSPHATE AMINOTRANSFERASE 2"/>
    <property type="match status" value="1"/>
</dbReference>
<sequence length="356" mass="39860">MSIVQPHIERLHAYSSGIQPPKGNGAIKLNLNENPYPPSTHVLKALHSIDEETLQRYPDALCDELRTALAKLYGVKKEQTLCGNGSSEIISLLFSVFIRAQDRIAIPYPSFSLYHSVAAVHQVECVNVPTQDDFSVNVEWLLESRSNVIVLVNPNAPTGRLLPVSEVERLVKNFPGLVVVDEAYIDFADPHASVIPLIERYANLLVVRTFSKVYSLCGARIGYCFSNEAFIAAMEKGKNLYNVNVISQRLALAALQDQEHMKRTAIAVGHTRDAFSANLQSLGFDVIPSQTNFVLCTPPAHIEDNGARQLYEKLMERNIYVRYFEGSRLSDKLRISIGTDEEMTILYNELHCLLEK</sequence>
<keyword evidence="5 7" id="KW-0663">Pyridoxal phosphate</keyword>
<dbReference type="InterPro" id="IPR005861">
    <property type="entry name" value="HisP_aminotrans"/>
</dbReference>
<accession>A0A0D1YAM6</accession>
<comment type="cofactor">
    <cofactor evidence="1 7">
        <name>pyridoxal 5'-phosphate</name>
        <dbReference type="ChEBI" id="CHEBI:597326"/>
    </cofactor>
</comment>
<dbReference type="PANTHER" id="PTHR43643:SF3">
    <property type="entry name" value="HISTIDINOL-PHOSPHATE AMINOTRANSFERASE"/>
    <property type="match status" value="1"/>
</dbReference>
<keyword evidence="4 7" id="KW-0808">Transferase</keyword>
<evidence type="ECO:0000313" key="12">
    <source>
        <dbReference type="Proteomes" id="UP000182836"/>
    </source>
</evidence>
<dbReference type="Proteomes" id="UP000182836">
    <property type="component" value="Unassembled WGS sequence"/>
</dbReference>
<dbReference type="RefSeq" id="WP_043065697.1">
    <property type="nucleotide sequence ID" value="NZ_BJOA01000095.1"/>
</dbReference>